<gene>
    <name evidence="1" type="ORF">DSW25_17630</name>
</gene>
<evidence type="ECO:0000313" key="1">
    <source>
        <dbReference type="EMBL" id="KEJ88115.1"/>
    </source>
</evidence>
<keyword evidence="2" id="KW-1185">Reference proteome</keyword>
<dbReference type="Proteomes" id="UP000027734">
    <property type="component" value="Unassembled WGS sequence"/>
</dbReference>
<comment type="caution">
    <text evidence="1">The sequence shown here is derived from an EMBL/GenBank/DDBJ whole genome shotgun (WGS) entry which is preliminary data.</text>
</comment>
<protein>
    <recommendedName>
        <fullName evidence="3">SnoaL-like domain-containing protein</fullName>
    </recommendedName>
</protein>
<evidence type="ECO:0000313" key="2">
    <source>
        <dbReference type="Proteomes" id="UP000027734"/>
    </source>
</evidence>
<dbReference type="EMBL" id="JAMC01000009">
    <property type="protein sequence ID" value="KEJ88115.1"/>
    <property type="molecule type" value="Genomic_DNA"/>
</dbReference>
<dbReference type="STRING" id="1300350.Z948_2421"/>
<sequence length="139" mass="15537">MILEITGKALLAGDFDSFAARFHLPHFISSIESNTVLETHDELLHVFKKVTQDYAIKGITNLVRICDVAEYRSPTRIEATHIAHMMAGDDRIGHAIPCFSVLEKIEGVWKVSSSQYAVDAKTTVGHALETMREPTQQQQ</sequence>
<dbReference type="RefSeq" id="WP_037952529.1">
    <property type="nucleotide sequence ID" value="NZ_JAMC01000009.1"/>
</dbReference>
<dbReference type="eggNOG" id="ENOG5032EVG">
    <property type="taxonomic scope" value="Bacteria"/>
</dbReference>
<proteinExistence type="predicted"/>
<accession>A0A073IEY9</accession>
<name>A0A073IEY9_9RHOB</name>
<organism evidence="1 2">
    <name type="scientific">Sulfitobacter donghicola DSW-25 = KCTC 12864 = JCM 14565</name>
    <dbReference type="NCBI Taxonomy" id="1300350"/>
    <lineage>
        <taxon>Bacteria</taxon>
        <taxon>Pseudomonadati</taxon>
        <taxon>Pseudomonadota</taxon>
        <taxon>Alphaproteobacteria</taxon>
        <taxon>Rhodobacterales</taxon>
        <taxon>Roseobacteraceae</taxon>
        <taxon>Sulfitobacter</taxon>
    </lineage>
</organism>
<reference evidence="1 2" key="1">
    <citation type="submission" date="2014-01" db="EMBL/GenBank/DDBJ databases">
        <title>Sulfitobacter donghicola JCM 14565 Genome Sequencing.</title>
        <authorList>
            <person name="Lai Q."/>
            <person name="Hong Z."/>
        </authorList>
    </citation>
    <scope>NUCLEOTIDE SEQUENCE [LARGE SCALE GENOMIC DNA]</scope>
    <source>
        <strain evidence="1 2">JCM 14565</strain>
    </source>
</reference>
<dbReference type="AlphaFoldDB" id="A0A073IEY9"/>
<evidence type="ECO:0008006" key="3">
    <source>
        <dbReference type="Google" id="ProtNLM"/>
    </source>
</evidence>
<dbReference type="OrthoDB" id="7858976at2"/>